<dbReference type="NCBIfam" id="TIGR00229">
    <property type="entry name" value="sensory_box"/>
    <property type="match status" value="1"/>
</dbReference>
<evidence type="ECO:0000259" key="4">
    <source>
        <dbReference type="PROSITE" id="PS50887"/>
    </source>
</evidence>
<evidence type="ECO:0000259" key="1">
    <source>
        <dbReference type="PROSITE" id="PS50112"/>
    </source>
</evidence>
<dbReference type="CDD" id="cd00130">
    <property type="entry name" value="PAS"/>
    <property type="match status" value="2"/>
</dbReference>
<keyword evidence="5" id="KW-0378">Hydrolase</keyword>
<evidence type="ECO:0000313" key="6">
    <source>
        <dbReference type="Proteomes" id="UP000251431"/>
    </source>
</evidence>
<dbReference type="InterPro" id="IPR000014">
    <property type="entry name" value="PAS"/>
</dbReference>
<dbReference type="PROSITE" id="PS50112">
    <property type="entry name" value="PAS"/>
    <property type="match status" value="2"/>
</dbReference>
<feature type="domain" description="PAC" evidence="2">
    <location>
        <begin position="355"/>
        <end position="407"/>
    </location>
</feature>
<dbReference type="SUPFAM" id="SSF55785">
    <property type="entry name" value="PYP-like sensor domain (PAS domain)"/>
    <property type="match status" value="3"/>
</dbReference>
<dbReference type="Pfam" id="PF07238">
    <property type="entry name" value="PilZ"/>
    <property type="match status" value="1"/>
</dbReference>
<dbReference type="Gene3D" id="3.30.70.270">
    <property type="match status" value="1"/>
</dbReference>
<dbReference type="NCBIfam" id="TIGR00254">
    <property type="entry name" value="GGDEF"/>
    <property type="match status" value="1"/>
</dbReference>
<dbReference type="InterPro" id="IPR035919">
    <property type="entry name" value="EAL_sf"/>
</dbReference>
<dbReference type="SUPFAM" id="SSF141868">
    <property type="entry name" value="EAL domain-like"/>
    <property type="match status" value="1"/>
</dbReference>
<gene>
    <name evidence="5" type="primary">gmr</name>
    <name evidence="5" type="ORF">NCTC7582_04916</name>
</gene>
<dbReference type="PROSITE" id="PS50887">
    <property type="entry name" value="GGDEF"/>
    <property type="match status" value="1"/>
</dbReference>
<dbReference type="InterPro" id="IPR052155">
    <property type="entry name" value="Biofilm_reg_signaling"/>
</dbReference>
<dbReference type="PANTHER" id="PTHR44757:SF2">
    <property type="entry name" value="BIOFILM ARCHITECTURE MAINTENANCE PROTEIN MBAA"/>
    <property type="match status" value="1"/>
</dbReference>
<dbReference type="InterPro" id="IPR029787">
    <property type="entry name" value="Nucleotide_cyclase"/>
</dbReference>
<dbReference type="Proteomes" id="UP000251431">
    <property type="component" value="Unassembled WGS sequence"/>
</dbReference>
<dbReference type="Gene3D" id="2.40.10.220">
    <property type="entry name" value="predicted glycosyltransferase like domains"/>
    <property type="match status" value="1"/>
</dbReference>
<evidence type="ECO:0000259" key="3">
    <source>
        <dbReference type="PROSITE" id="PS50883"/>
    </source>
</evidence>
<dbReference type="InterPro" id="IPR000160">
    <property type="entry name" value="GGDEF_dom"/>
</dbReference>
<dbReference type="PROSITE" id="PS50113">
    <property type="entry name" value="PAC"/>
    <property type="match status" value="1"/>
</dbReference>
<dbReference type="PANTHER" id="PTHR44757">
    <property type="entry name" value="DIGUANYLATE CYCLASE DGCP"/>
    <property type="match status" value="1"/>
</dbReference>
<dbReference type="SUPFAM" id="SSF55073">
    <property type="entry name" value="Nucleotide cyclase"/>
    <property type="match status" value="1"/>
</dbReference>
<dbReference type="AlphaFoldDB" id="A0A2X1AE37"/>
<dbReference type="PROSITE" id="PS50883">
    <property type="entry name" value="EAL"/>
    <property type="match status" value="1"/>
</dbReference>
<dbReference type="InterPro" id="IPR035965">
    <property type="entry name" value="PAS-like_dom_sf"/>
</dbReference>
<dbReference type="GO" id="GO:0071111">
    <property type="term" value="F:cyclic-guanylate-specific phosphodiesterase activity"/>
    <property type="evidence" value="ECO:0007669"/>
    <property type="project" value="UniProtKB-EC"/>
</dbReference>
<dbReference type="InterPro" id="IPR009875">
    <property type="entry name" value="PilZ_domain"/>
</dbReference>
<feature type="domain" description="PAS" evidence="1">
    <location>
        <begin position="280"/>
        <end position="353"/>
    </location>
</feature>
<dbReference type="GO" id="GO:0035438">
    <property type="term" value="F:cyclic-di-GMP binding"/>
    <property type="evidence" value="ECO:0007669"/>
    <property type="project" value="InterPro"/>
</dbReference>
<name>A0A2X1AE37_9BACI</name>
<feature type="domain" description="GGDEF" evidence="4">
    <location>
        <begin position="435"/>
        <end position="568"/>
    </location>
</feature>
<dbReference type="SMART" id="SM00267">
    <property type="entry name" value="GGDEF"/>
    <property type="match status" value="1"/>
</dbReference>
<feature type="domain" description="EAL" evidence="3">
    <location>
        <begin position="577"/>
        <end position="832"/>
    </location>
</feature>
<dbReference type="Gene3D" id="3.30.450.20">
    <property type="entry name" value="PAS domain"/>
    <property type="match status" value="3"/>
</dbReference>
<dbReference type="InterPro" id="IPR013655">
    <property type="entry name" value="PAS_fold_3"/>
</dbReference>
<evidence type="ECO:0000259" key="2">
    <source>
        <dbReference type="PROSITE" id="PS50113"/>
    </source>
</evidence>
<dbReference type="EMBL" id="UAQE01000004">
    <property type="protein sequence ID" value="SPU38942.1"/>
    <property type="molecule type" value="Genomic_DNA"/>
</dbReference>
<dbReference type="SMART" id="SM00052">
    <property type="entry name" value="EAL"/>
    <property type="match status" value="1"/>
</dbReference>
<proteinExistence type="predicted"/>
<dbReference type="InterPro" id="IPR001610">
    <property type="entry name" value="PAC"/>
</dbReference>
<protein>
    <submittedName>
        <fullName evidence="5">PAS/PAC sensor-containing diguanylate cyclase/phosphodiesterase</fullName>
        <ecNumber evidence="5">3.1.4.-</ecNumber>
        <ecNumber evidence="5">3.1.4.52</ecNumber>
    </submittedName>
</protein>
<accession>A0A2X1AE37</accession>
<dbReference type="SMART" id="SM00091">
    <property type="entry name" value="PAS"/>
    <property type="match status" value="3"/>
</dbReference>
<dbReference type="Gene3D" id="3.20.20.450">
    <property type="entry name" value="EAL domain"/>
    <property type="match status" value="1"/>
</dbReference>
<dbReference type="CDD" id="cd01948">
    <property type="entry name" value="EAL"/>
    <property type="match status" value="1"/>
</dbReference>
<dbReference type="Pfam" id="PF08448">
    <property type="entry name" value="PAS_4"/>
    <property type="match status" value="1"/>
</dbReference>
<dbReference type="EC" id="3.1.4.-" evidence="5"/>
<dbReference type="SMART" id="SM00086">
    <property type="entry name" value="PAC"/>
    <property type="match status" value="2"/>
</dbReference>
<dbReference type="InterPro" id="IPR001633">
    <property type="entry name" value="EAL_dom"/>
</dbReference>
<dbReference type="InterPro" id="IPR043128">
    <property type="entry name" value="Rev_trsase/Diguanyl_cyclase"/>
</dbReference>
<dbReference type="Pfam" id="PF00563">
    <property type="entry name" value="EAL"/>
    <property type="match status" value="1"/>
</dbReference>
<dbReference type="InterPro" id="IPR013656">
    <property type="entry name" value="PAS_4"/>
</dbReference>
<dbReference type="Pfam" id="PF00990">
    <property type="entry name" value="GGDEF"/>
    <property type="match status" value="1"/>
</dbReference>
<reference evidence="5 6" key="1">
    <citation type="submission" date="2018-06" db="EMBL/GenBank/DDBJ databases">
        <authorList>
            <consortium name="Pathogen Informatics"/>
            <person name="Doyle S."/>
        </authorList>
    </citation>
    <scope>NUCLEOTIDE SEQUENCE [LARGE SCALE GENOMIC DNA]</scope>
    <source>
        <strain evidence="5 6">NCTC7582</strain>
    </source>
</reference>
<dbReference type="RefSeq" id="WP_112118701.1">
    <property type="nucleotide sequence ID" value="NZ_UAQE01000004.1"/>
</dbReference>
<sequence length="984" mass="114578">MKKPNLLKQFFTKEERPHTVALTTAQDHRLFSYAMSFAKYHPDMMIVFSADGEIIYVNQEALYELLQYRPSHAEDFKKILTDVDYKRLKRAFNRTLRGKSVKIDIERLQHQGQNLSLVLTFIPIKNDDNQAEGLYLIIEDMSTYSAMKHQLMLHEKHLNYAQHIAAVGSWEYFIQHDKLFCSDNFYHIFGFARSDNDGIDHVFQFIHPDDYERTYDAFNHARKGTNFDSDFRIYHGKTNELRFLQAAAEVIWKDDKPFKMIGVVKDETAFKLLEKTLNDTLANYHSIFDNLDAGIWMRDSIRGNMLFASKGLEGILGIPLAKLYDDSEVWINMIHPAHREEVLAYTDHLASGKSYQVIYRIRTGENQTKWLLEQIVPRLDQQGEVNHIFGLVTDITKEIEREKKLNYLVYYDELTGLPNRLSLHDKVDTLCLAGEPFALLYISINRFHILNNALGTKIGDELLRTVTNYFSTLTDDHSYMARLDNQHFIIVIKKYVSKQHIYALASRVLKTFDTPFLIKDYRLHLSASIGIAFYPEEGLMRNILLENAYSALCYAQQQGRNRFHIYAFTEDITSYKQYVLDRDMRQAMLNEEFELYFQPMVEPQKGVINGAEALIRWHHKEWGLVSPGEFIPLAEENHMIHIITDWVIKKACALLQHWKQQGHVLRTISIKISPIRLMKKGFIQFVQEQLQVNSIDAHYIQFEISESTILKNSTSVMTVLKELQDIGVKIAIGDFGTGYSSLESLRTFQPTTLHIYEAFIREIRHDRPIENGLISATIYLANMLGIQVVAKGVESYEQFIFLKQQECDYLQGSIYTKAVPAKAFEKMLAQGILTPQKAIVHKKPVVERRKYYRFQFPAYVKGFMTIIEMNEQKINIGHTPIIIENISLGGMKIRSSLKLPVNQTMKFKFSFILMNQSFNLEGTFRWTLEEKYQIYSYGVAFNLTQEDEGKLAPIINRMTALHNHHEKIEGTPFMYEDIEAYFKK</sequence>
<dbReference type="CDD" id="cd01949">
    <property type="entry name" value="GGDEF"/>
    <property type="match status" value="1"/>
</dbReference>
<dbReference type="InterPro" id="IPR000700">
    <property type="entry name" value="PAS-assoc_C"/>
</dbReference>
<organism evidence="5 6">
    <name type="scientific">Lysinibacillus capsici</name>
    <dbReference type="NCBI Taxonomy" id="2115968"/>
    <lineage>
        <taxon>Bacteria</taxon>
        <taxon>Bacillati</taxon>
        <taxon>Bacillota</taxon>
        <taxon>Bacilli</taxon>
        <taxon>Bacillales</taxon>
        <taxon>Bacillaceae</taxon>
        <taxon>Lysinibacillus</taxon>
    </lineage>
</organism>
<evidence type="ECO:0000313" key="5">
    <source>
        <dbReference type="EMBL" id="SPU38942.1"/>
    </source>
</evidence>
<dbReference type="EC" id="3.1.4.52" evidence="5"/>
<dbReference type="Pfam" id="PF08447">
    <property type="entry name" value="PAS_3"/>
    <property type="match status" value="2"/>
</dbReference>
<feature type="domain" description="PAS" evidence="1">
    <location>
        <begin position="179"/>
        <end position="225"/>
    </location>
</feature>